<dbReference type="EMBL" id="CM046103">
    <property type="protein sequence ID" value="KAI8428390.1"/>
    <property type="molecule type" value="Genomic_DNA"/>
</dbReference>
<comment type="caution">
    <text evidence="1">The sequence shown here is derived from an EMBL/GenBank/DDBJ whole genome shotgun (WGS) entry which is preliminary data.</text>
</comment>
<sequence>MQLSESSPSSAHLAADSSHSDVRANMAATNIRDAARNDARAGNAPPTEKAGPNSN</sequence>
<evidence type="ECO:0000313" key="1">
    <source>
        <dbReference type="EMBL" id="KAI8428390.1"/>
    </source>
</evidence>
<proteinExistence type="predicted"/>
<evidence type="ECO:0000313" key="2">
    <source>
        <dbReference type="Proteomes" id="UP001064048"/>
    </source>
</evidence>
<gene>
    <name evidence="1" type="ORF">MSG28_002574</name>
</gene>
<protein>
    <submittedName>
        <fullName evidence="1">Uncharacterized protein</fullName>
    </submittedName>
</protein>
<reference evidence="1 2" key="1">
    <citation type="journal article" date="2022" name="Genome Biol. Evol.">
        <title>The Spruce Budworm Genome: Reconstructing the Evolutionary History of Antifreeze Proteins.</title>
        <authorList>
            <person name="Beliveau C."/>
            <person name="Gagne P."/>
            <person name="Picq S."/>
            <person name="Vernygora O."/>
            <person name="Keeling C.I."/>
            <person name="Pinkney K."/>
            <person name="Doucet D."/>
            <person name="Wen F."/>
            <person name="Johnston J.S."/>
            <person name="Maaroufi H."/>
            <person name="Boyle B."/>
            <person name="Laroche J."/>
            <person name="Dewar K."/>
            <person name="Juretic N."/>
            <person name="Blackburn G."/>
            <person name="Nisole A."/>
            <person name="Brunet B."/>
            <person name="Brandao M."/>
            <person name="Lumley L."/>
            <person name="Duan J."/>
            <person name="Quan G."/>
            <person name="Lucarotti C.J."/>
            <person name="Roe A.D."/>
            <person name="Sperling F.A.H."/>
            <person name="Levesque R.C."/>
            <person name="Cusson M."/>
        </authorList>
    </citation>
    <scope>NUCLEOTIDE SEQUENCE [LARGE SCALE GENOMIC DNA]</scope>
    <source>
        <strain evidence="1">Glfc:IPQL:Cfum</strain>
    </source>
</reference>
<organism evidence="1 2">
    <name type="scientific">Choristoneura fumiferana</name>
    <name type="common">Spruce budworm moth</name>
    <name type="synonym">Archips fumiferana</name>
    <dbReference type="NCBI Taxonomy" id="7141"/>
    <lineage>
        <taxon>Eukaryota</taxon>
        <taxon>Metazoa</taxon>
        <taxon>Ecdysozoa</taxon>
        <taxon>Arthropoda</taxon>
        <taxon>Hexapoda</taxon>
        <taxon>Insecta</taxon>
        <taxon>Pterygota</taxon>
        <taxon>Neoptera</taxon>
        <taxon>Endopterygota</taxon>
        <taxon>Lepidoptera</taxon>
        <taxon>Glossata</taxon>
        <taxon>Ditrysia</taxon>
        <taxon>Tortricoidea</taxon>
        <taxon>Tortricidae</taxon>
        <taxon>Tortricinae</taxon>
        <taxon>Choristoneura</taxon>
    </lineage>
</organism>
<accession>A0ACC0JW22</accession>
<dbReference type="Proteomes" id="UP001064048">
    <property type="component" value="Chromosome 3"/>
</dbReference>
<keyword evidence="2" id="KW-1185">Reference proteome</keyword>
<name>A0ACC0JW22_CHOFU</name>